<dbReference type="NCBIfam" id="TIGR03936">
    <property type="entry name" value="sam_1_link_chp"/>
    <property type="match status" value="1"/>
</dbReference>
<evidence type="ECO:0000313" key="4">
    <source>
        <dbReference type="EMBL" id="PJB56314.1"/>
    </source>
</evidence>
<accession>A0A2M8CB61</accession>
<dbReference type="EMBL" id="PFIP01000078">
    <property type="protein sequence ID" value="PIX34385.1"/>
    <property type="molecule type" value="Genomic_DNA"/>
</dbReference>
<dbReference type="EMBL" id="PFTV01000134">
    <property type="protein sequence ID" value="PJB56314.1"/>
    <property type="molecule type" value="Genomic_DNA"/>
</dbReference>
<evidence type="ECO:0000313" key="6">
    <source>
        <dbReference type="Proteomes" id="UP000230646"/>
    </source>
</evidence>
<accession>A0A2M7PPK0</accession>
<evidence type="ECO:0000313" key="5">
    <source>
        <dbReference type="Proteomes" id="UP000228560"/>
    </source>
</evidence>
<reference evidence="5 6" key="2">
    <citation type="submission" date="2017-09" db="EMBL/GenBank/DDBJ databases">
        <title>Depth-based differentiation of microbial function through sediment-hosted aquifers and enrichment of novel symbionts in the deep terrestrial subsurface.</title>
        <authorList>
            <person name="Probst A.J."/>
            <person name="Ladd B."/>
            <person name="Jarett J.K."/>
            <person name="Geller-Mcgrath D.E."/>
            <person name="Sieber C.M."/>
            <person name="Emerson J.B."/>
            <person name="Anantharaman K."/>
            <person name="Thomas B.C."/>
            <person name="Malmstrom R."/>
            <person name="Stieglmeier M."/>
            <person name="Klingl A."/>
            <person name="Woyke T."/>
            <person name="Ryan C.M."/>
            <person name="Banfield J.F."/>
        </authorList>
    </citation>
    <scope>NUCLEOTIDE SEQUENCE [LARGE SCALE GENOMIC DNA]</scope>
    <source>
        <strain evidence="3">CG_4_10_14_3_um_filter_34_13</strain>
        <strain evidence="4">CG_4_9_14_3_um_filter_33_16</strain>
    </source>
</reference>
<dbReference type="Proteomes" id="UP000230646">
    <property type="component" value="Unassembled WGS sequence"/>
</dbReference>
<gene>
    <name evidence="4" type="ORF">CO097_05555</name>
    <name evidence="3" type="ORF">COZ07_05985</name>
    <name evidence="2" type="ORF">COZ58_04155</name>
</gene>
<comment type="caution">
    <text evidence="4">The sequence shown here is derived from an EMBL/GenBank/DDBJ whole genome shotgun (WGS) entry which is preliminary data.</text>
</comment>
<organism evidence="4 5">
    <name type="scientific">Candidatus Infernicultor aquiphilus</name>
    <dbReference type="NCBI Taxonomy" id="1805029"/>
    <lineage>
        <taxon>Bacteria</taxon>
        <taxon>Pseudomonadati</taxon>
        <taxon>Atribacterota</taxon>
        <taxon>Candidatus Phoenicimicrobiia</taxon>
        <taxon>Candidatus Pheonicimicrobiales</taxon>
        <taxon>Candidatus Phoenicimicrobiaceae</taxon>
        <taxon>Candidatus Infernicultor</taxon>
    </lineage>
</organism>
<name>A0A2M8CB61_9BACT</name>
<dbReference type="EMBL" id="PFKO01000231">
    <property type="protein sequence ID" value="PIY32341.1"/>
    <property type="molecule type" value="Genomic_DNA"/>
</dbReference>
<feature type="domain" description="DUF2344" evidence="1">
    <location>
        <begin position="9"/>
        <end position="210"/>
    </location>
</feature>
<dbReference type="Proteomes" id="UP000231493">
    <property type="component" value="Unassembled WGS sequence"/>
</dbReference>
<evidence type="ECO:0000313" key="3">
    <source>
        <dbReference type="EMBL" id="PIY32341.1"/>
    </source>
</evidence>
<dbReference type="Proteomes" id="UP000228560">
    <property type="component" value="Unassembled WGS sequence"/>
</dbReference>
<accession>A0A2M7K8C8</accession>
<proteinExistence type="predicted"/>
<evidence type="ECO:0000259" key="1">
    <source>
        <dbReference type="Pfam" id="PF10105"/>
    </source>
</evidence>
<sequence length="245" mass="28255">MYFILEQLIRVKYSKDEPIRYISHLNLVQVFTRALRRANLPVVISCGFNPRFRISFGPPLPLGISSSSEYLDIRLKERIKTEDLVGRLNRVLPEGLKILEAKIIPSSADSLVKVIDKASYWINLKSRGSLLNLEDDQGESKLKELVKEIDKDIKIFLRLEEIMVEKSTKKGVKRMDIKPSILNMSVKKIQHQFLELNLGLNIGQEGNLNPQYVIKAWLSHFGNNFEIKKICRYGLYIKGKEVIED</sequence>
<dbReference type="InterPro" id="IPR018768">
    <property type="entry name" value="DUF2344"/>
</dbReference>
<evidence type="ECO:0000313" key="2">
    <source>
        <dbReference type="EMBL" id="PIX34385.1"/>
    </source>
</evidence>
<protein>
    <recommendedName>
        <fullName evidence="1">DUF2344 domain-containing protein</fullName>
    </recommendedName>
</protein>
<dbReference type="Pfam" id="PF10105">
    <property type="entry name" value="DUF2344"/>
    <property type="match status" value="1"/>
</dbReference>
<dbReference type="AlphaFoldDB" id="A0A2M8CB61"/>
<reference evidence="2" key="1">
    <citation type="submission" date="2017-09" db="EMBL/GenBank/DDBJ databases">
        <title>Depth-based differentiation of microbial function through sediment-hosted aquifers and enrichment of novel symbionts in the deep terrestrial subsurface.</title>
        <authorList>
            <person name="Probst A.J."/>
            <person name="Ladd B."/>
            <person name="Jarett J.K."/>
            <person name="Geller-Mcgrath D.E."/>
            <person name="Sieber C.M.K."/>
            <person name="Emerson J.B."/>
            <person name="Anantharaman K."/>
            <person name="Thomas B.C."/>
            <person name="Malmstrom R."/>
            <person name="Stieglmeier M."/>
            <person name="Klingl A."/>
            <person name="Woyke T."/>
            <person name="Ryan C.M."/>
            <person name="Banfield J.F."/>
        </authorList>
    </citation>
    <scope>NUCLEOTIDE SEQUENCE</scope>
    <source>
        <strain evidence="2">CG_4_8_14_3_um_filter_34_18</strain>
    </source>
</reference>